<proteinExistence type="predicted"/>
<gene>
    <name evidence="1" type="ORF">S01H4_39733</name>
</gene>
<dbReference type="InterPro" id="IPR013785">
    <property type="entry name" value="Aldolase_TIM"/>
</dbReference>
<dbReference type="Gene3D" id="3.20.20.70">
    <property type="entry name" value="Aldolase class I"/>
    <property type="match status" value="1"/>
</dbReference>
<name>X1D9I2_9ZZZZ</name>
<comment type="caution">
    <text evidence="1">The sequence shown here is derived from an EMBL/GenBank/DDBJ whole genome shotgun (WGS) entry which is preliminary data.</text>
</comment>
<dbReference type="AlphaFoldDB" id="X1D9I2"/>
<reference evidence="1" key="1">
    <citation type="journal article" date="2014" name="Front. Microbiol.">
        <title>High frequency of phylogenetically diverse reductive dehalogenase-homologous genes in deep subseafloor sedimentary metagenomes.</title>
        <authorList>
            <person name="Kawai M."/>
            <person name="Futagami T."/>
            <person name="Toyoda A."/>
            <person name="Takaki Y."/>
            <person name="Nishi S."/>
            <person name="Hori S."/>
            <person name="Arai W."/>
            <person name="Tsubouchi T."/>
            <person name="Morono Y."/>
            <person name="Uchiyama I."/>
            <person name="Ito T."/>
            <person name="Fujiyama A."/>
            <person name="Inagaki F."/>
            <person name="Takami H."/>
        </authorList>
    </citation>
    <scope>NUCLEOTIDE SEQUENCE</scope>
    <source>
        <strain evidence="1">Expedition CK06-06</strain>
    </source>
</reference>
<protein>
    <submittedName>
        <fullName evidence="1">Uncharacterized protein</fullName>
    </submittedName>
</protein>
<sequence>MSEDILESMIAGYMQTDQNNNYAFGWQGGEPTMMGLKFFKKVVELQTNT</sequence>
<feature type="non-terminal residue" evidence="1">
    <location>
        <position position="49"/>
    </location>
</feature>
<organism evidence="1">
    <name type="scientific">marine sediment metagenome</name>
    <dbReference type="NCBI Taxonomy" id="412755"/>
    <lineage>
        <taxon>unclassified sequences</taxon>
        <taxon>metagenomes</taxon>
        <taxon>ecological metagenomes</taxon>
    </lineage>
</organism>
<evidence type="ECO:0000313" key="1">
    <source>
        <dbReference type="EMBL" id="GAH01734.1"/>
    </source>
</evidence>
<dbReference type="EMBL" id="BART01021559">
    <property type="protein sequence ID" value="GAH01734.1"/>
    <property type="molecule type" value="Genomic_DNA"/>
</dbReference>
<accession>X1D9I2</accession>